<accession>C0CP77</accession>
<evidence type="ECO:0000256" key="2">
    <source>
        <dbReference type="ARBA" id="ARBA00022963"/>
    </source>
</evidence>
<dbReference type="Pfam" id="PF01734">
    <property type="entry name" value="Patatin"/>
    <property type="match status" value="1"/>
</dbReference>
<protein>
    <recommendedName>
        <fullName evidence="5">PNPLA domain-containing protein</fullName>
    </recommendedName>
</protein>
<dbReference type="Pfam" id="PF19890">
    <property type="entry name" value="DUF6363"/>
    <property type="match status" value="1"/>
</dbReference>
<dbReference type="GeneID" id="86822740"/>
<dbReference type="InterPro" id="IPR045943">
    <property type="entry name" value="DUF6363"/>
</dbReference>
<evidence type="ECO:0000256" key="4">
    <source>
        <dbReference type="PROSITE-ProRule" id="PRU01161"/>
    </source>
</evidence>
<feature type="short sequence motif" description="GXSXG" evidence="4">
    <location>
        <begin position="37"/>
        <end position="41"/>
    </location>
</feature>
<dbReference type="CDD" id="cd07208">
    <property type="entry name" value="Pat_hypo_Ecoli_yjju_like"/>
    <property type="match status" value="1"/>
</dbReference>
<dbReference type="HOGENOM" id="CLU_048271_1_0_9"/>
<dbReference type="Gene3D" id="3.40.1090.10">
    <property type="entry name" value="Cytosolic phospholipase A2 catalytic domain"/>
    <property type="match status" value="2"/>
</dbReference>
<dbReference type="PANTHER" id="PTHR14226:SF25">
    <property type="entry name" value="PHOSPHOESTERASE"/>
    <property type="match status" value="1"/>
</dbReference>
<evidence type="ECO:0000313" key="6">
    <source>
        <dbReference type="EMBL" id="EEG48461.1"/>
    </source>
</evidence>
<keyword evidence="2 4" id="KW-0442">Lipid degradation</keyword>
<dbReference type="PATRIC" id="fig|476272.21.peg.807"/>
<gene>
    <name evidence="6" type="ORF">RUMHYD_02678</name>
</gene>
<dbReference type="PANTHER" id="PTHR14226">
    <property type="entry name" value="NEUROPATHY TARGET ESTERASE/SWISS CHEESE D.MELANOGASTER"/>
    <property type="match status" value="1"/>
</dbReference>
<feature type="active site" description="Proton acceptor" evidence="4">
    <location>
        <position position="159"/>
    </location>
</feature>
<proteinExistence type="predicted"/>
<reference evidence="6 7" key="1">
    <citation type="submission" date="2009-01" db="EMBL/GenBank/DDBJ databases">
        <authorList>
            <person name="Fulton L."/>
            <person name="Clifton S."/>
            <person name="Fulton B."/>
            <person name="Xu J."/>
            <person name="Minx P."/>
            <person name="Pepin K.H."/>
            <person name="Johnson M."/>
            <person name="Bhonagiri V."/>
            <person name="Nash W.E."/>
            <person name="Mardis E.R."/>
            <person name="Wilson R.K."/>
        </authorList>
    </citation>
    <scope>NUCLEOTIDE SEQUENCE [LARGE SCALE GENOMIC DNA]</scope>
    <source>
        <strain evidence="7">DSM 10507 / JCM 14656 / S5a33</strain>
    </source>
</reference>
<dbReference type="EMBL" id="ACBZ01000145">
    <property type="protein sequence ID" value="EEG48461.1"/>
    <property type="molecule type" value="Genomic_DNA"/>
</dbReference>
<evidence type="ECO:0000313" key="7">
    <source>
        <dbReference type="Proteomes" id="UP000003100"/>
    </source>
</evidence>
<name>C0CP77_BLAHS</name>
<dbReference type="InterPro" id="IPR037483">
    <property type="entry name" value="YjjU-like"/>
</dbReference>
<feature type="short sequence motif" description="GXGXXG" evidence="4">
    <location>
        <begin position="10"/>
        <end position="15"/>
    </location>
</feature>
<comment type="caution">
    <text evidence="6">The sequence shown here is derived from an EMBL/GenBank/DDBJ whole genome shotgun (WGS) entry which is preliminary data.</text>
</comment>
<feature type="active site" description="Nucleophile" evidence="4">
    <location>
        <position position="39"/>
    </location>
</feature>
<reference evidence="6 7" key="2">
    <citation type="submission" date="2009-02" db="EMBL/GenBank/DDBJ databases">
        <title>Draft genome sequence of Blautia hydrogenotrophica DSM 10507 (Ruminococcus hydrogenotrophicus DSM 10507).</title>
        <authorList>
            <person name="Sudarsanam P."/>
            <person name="Ley R."/>
            <person name="Guruge J."/>
            <person name="Turnbaugh P.J."/>
            <person name="Mahowald M."/>
            <person name="Liep D."/>
            <person name="Gordon J."/>
        </authorList>
    </citation>
    <scope>NUCLEOTIDE SEQUENCE [LARGE SCALE GENOMIC DNA]</scope>
    <source>
        <strain evidence="7">DSM 10507 / JCM 14656 / S5a33</strain>
    </source>
</reference>
<dbReference type="GO" id="GO:0016787">
    <property type="term" value="F:hydrolase activity"/>
    <property type="evidence" value="ECO:0007669"/>
    <property type="project" value="UniProtKB-UniRule"/>
</dbReference>
<dbReference type="InterPro" id="IPR050301">
    <property type="entry name" value="NTE"/>
</dbReference>
<dbReference type="Proteomes" id="UP000003100">
    <property type="component" value="Unassembled WGS sequence"/>
</dbReference>
<keyword evidence="3 4" id="KW-0443">Lipid metabolism</keyword>
<evidence type="ECO:0000259" key="5">
    <source>
        <dbReference type="PROSITE" id="PS51635"/>
    </source>
</evidence>
<evidence type="ECO:0000256" key="3">
    <source>
        <dbReference type="ARBA" id="ARBA00023098"/>
    </source>
</evidence>
<dbReference type="PROSITE" id="PS51635">
    <property type="entry name" value="PNPLA"/>
    <property type="match status" value="1"/>
</dbReference>
<dbReference type="RefSeq" id="WP_005950227.1">
    <property type="nucleotide sequence ID" value="NZ_CP136423.1"/>
</dbReference>
<dbReference type="eggNOG" id="COG4667">
    <property type="taxonomic scope" value="Bacteria"/>
</dbReference>
<dbReference type="GO" id="GO:0016042">
    <property type="term" value="P:lipid catabolic process"/>
    <property type="evidence" value="ECO:0007669"/>
    <property type="project" value="UniProtKB-UniRule"/>
</dbReference>
<dbReference type="InterPro" id="IPR016035">
    <property type="entry name" value="Acyl_Trfase/lysoPLipase"/>
</dbReference>
<feature type="short sequence motif" description="DGA/G" evidence="4">
    <location>
        <begin position="159"/>
        <end position="161"/>
    </location>
</feature>
<feature type="domain" description="PNPLA" evidence="5">
    <location>
        <begin position="6"/>
        <end position="172"/>
    </location>
</feature>
<keyword evidence="7" id="KW-1185">Reference proteome</keyword>
<dbReference type="InterPro" id="IPR002641">
    <property type="entry name" value="PNPLA_dom"/>
</dbReference>
<keyword evidence="1 4" id="KW-0378">Hydrolase</keyword>
<dbReference type="SUPFAM" id="SSF52151">
    <property type="entry name" value="FabD/lysophospholipase-like"/>
    <property type="match status" value="1"/>
</dbReference>
<organism evidence="6 7">
    <name type="scientific">Blautia hydrogenotrophica (strain DSM 10507 / JCM 14656 / S5a33)</name>
    <name type="common">Ruminococcus hydrogenotrophicus</name>
    <dbReference type="NCBI Taxonomy" id="476272"/>
    <lineage>
        <taxon>Bacteria</taxon>
        <taxon>Bacillati</taxon>
        <taxon>Bacillota</taxon>
        <taxon>Clostridia</taxon>
        <taxon>Lachnospirales</taxon>
        <taxon>Lachnospiraceae</taxon>
        <taxon>Blautia</taxon>
    </lineage>
</organism>
<dbReference type="AlphaFoldDB" id="C0CP77"/>
<sequence length="282" mass="32539">MYQAGLVLEGGGMRGLFTAGVLDYFIDLGMEFQEVYGVSAGICNACSYLSKQRGRSLRVNTDYLEDPRYCSVESLIKTGDLFGADMLYRIIPDELDPYDYETFQKYPGKAYAVVTNCETGKAEYMRLRRMDKDIQAVRASSSMPMVSRMVEIEGQLYLDGGISDSIPVIQSMRNGNEKNVVVLTRDATYRKTPSRGMAAFRLRYKKYPNLIKQMEYRHVRYNKTLEFIEKGRKMGKIFVIQPKKPIEIGRVEKDKEKLRELYEEGYESARDSYEGLMEFLKR</sequence>
<evidence type="ECO:0000256" key="1">
    <source>
        <dbReference type="ARBA" id="ARBA00022801"/>
    </source>
</evidence>